<evidence type="ECO:0000313" key="2">
    <source>
        <dbReference type="EMBL" id="PUZ25785.1"/>
    </source>
</evidence>
<feature type="chain" id="PRO_5015413141" description="DUF4843 domain-containing protein" evidence="1">
    <location>
        <begin position="26"/>
        <end position="276"/>
    </location>
</feature>
<reference evidence="2 3" key="1">
    <citation type="submission" date="2018-04" db="EMBL/GenBank/DDBJ databases">
        <title>Chitinophaga fuyangensis sp. nov., isolated from soil in a chemical factory.</title>
        <authorList>
            <person name="Chen K."/>
        </authorList>
    </citation>
    <scope>NUCLEOTIDE SEQUENCE [LARGE SCALE GENOMIC DNA]</scope>
    <source>
        <strain evidence="2 3">LY-1</strain>
    </source>
</reference>
<dbReference type="Pfam" id="PF16132">
    <property type="entry name" value="DUF4843"/>
    <property type="match status" value="1"/>
</dbReference>
<dbReference type="EMBL" id="QCYK01000002">
    <property type="protein sequence ID" value="PUZ25785.1"/>
    <property type="molecule type" value="Genomic_DNA"/>
</dbReference>
<name>A0A2T7BHM5_9BACT</name>
<accession>A0A2T7BHM5</accession>
<keyword evidence="3" id="KW-1185">Reference proteome</keyword>
<organism evidence="2 3">
    <name type="scientific">Chitinophaga parva</name>
    <dbReference type="NCBI Taxonomy" id="2169414"/>
    <lineage>
        <taxon>Bacteria</taxon>
        <taxon>Pseudomonadati</taxon>
        <taxon>Bacteroidota</taxon>
        <taxon>Chitinophagia</taxon>
        <taxon>Chitinophagales</taxon>
        <taxon>Chitinophagaceae</taxon>
        <taxon>Chitinophaga</taxon>
    </lineage>
</organism>
<evidence type="ECO:0000256" key="1">
    <source>
        <dbReference type="SAM" id="SignalP"/>
    </source>
</evidence>
<proteinExistence type="predicted"/>
<protein>
    <recommendedName>
        <fullName evidence="4">DUF4843 domain-containing protein</fullName>
    </recommendedName>
</protein>
<dbReference type="Proteomes" id="UP000244450">
    <property type="component" value="Unassembled WGS sequence"/>
</dbReference>
<evidence type="ECO:0008006" key="4">
    <source>
        <dbReference type="Google" id="ProtNLM"/>
    </source>
</evidence>
<dbReference type="AlphaFoldDB" id="A0A2T7BHM5"/>
<dbReference type="PROSITE" id="PS51257">
    <property type="entry name" value="PROKAR_LIPOPROTEIN"/>
    <property type="match status" value="1"/>
</dbReference>
<evidence type="ECO:0000313" key="3">
    <source>
        <dbReference type="Proteomes" id="UP000244450"/>
    </source>
</evidence>
<comment type="caution">
    <text evidence="2">The sequence shown here is derived from an EMBL/GenBank/DDBJ whole genome shotgun (WGS) entry which is preliminary data.</text>
</comment>
<feature type="signal peptide" evidence="1">
    <location>
        <begin position="1"/>
        <end position="25"/>
    </location>
</feature>
<sequence>MLIFKSETMKRSCNILLLTVCVLLAASCKKESLMTYHAADNIYFNYSYQTNSGPLFYADSLNVTFAFSPDKQTDSILRIPVAVTGTAKGTDRNFDVAVDAGATATAGTDYILPATFVMHAGRITDTIPVTLKRTATLKTSVLSFTLRLRENDQFKTQIEYRSRNANDLSYVAAGDTSHTLTFKVLVSDQLQAGPYWSNYSYYFGDFSEKKVRLMNQVAGMPLDFWSVELSTTQQRANALYYGGFTYRYLTDHAAAGNTIFEADGQTPMTMGSYFQQ</sequence>
<keyword evidence="1" id="KW-0732">Signal</keyword>
<dbReference type="InterPro" id="IPR032299">
    <property type="entry name" value="DUF4843"/>
</dbReference>
<gene>
    <name evidence="2" type="ORF">DCC81_16115</name>
</gene>